<evidence type="ECO:0000256" key="1">
    <source>
        <dbReference type="SAM" id="MobiDB-lite"/>
    </source>
</evidence>
<protein>
    <submittedName>
        <fullName evidence="2">Uncharacterized protein</fullName>
    </submittedName>
</protein>
<sequence length="187" mass="19928">MPLKSESSVSKEDGGPKTYQSLALPASGSTHFLSKALLVFCGINLRILAPTKDAQQGVMATSLMHEKRRADKARLKCGVLSDIEEEEEPVSRRSGARHASNRGNRDEQSPSPGPNETPLVASRTGGTAATLGRKRKQGETPPENAATLPASGVSRKKLKVDNGSNSEEEAVRSKAPEEITGRTKVGR</sequence>
<accession>A0ABR3EJZ6</accession>
<name>A0ABR3EJZ6_9AGAR</name>
<comment type="caution">
    <text evidence="2">The sequence shown here is derived from an EMBL/GenBank/DDBJ whole genome shotgun (WGS) entry which is preliminary data.</text>
</comment>
<feature type="region of interest" description="Disordered" evidence="1">
    <location>
        <begin position="84"/>
        <end position="187"/>
    </location>
</feature>
<proteinExistence type="predicted"/>
<reference evidence="2 3" key="1">
    <citation type="submission" date="2024-02" db="EMBL/GenBank/DDBJ databases">
        <title>A draft genome for the cacao thread blight pathogen Marasmius crinis-equi.</title>
        <authorList>
            <person name="Cohen S.P."/>
            <person name="Baruah I.K."/>
            <person name="Amoako-Attah I."/>
            <person name="Bukari Y."/>
            <person name="Meinhardt L.W."/>
            <person name="Bailey B.A."/>
        </authorList>
    </citation>
    <scope>NUCLEOTIDE SEQUENCE [LARGE SCALE GENOMIC DNA]</scope>
    <source>
        <strain evidence="2 3">GH-76</strain>
    </source>
</reference>
<evidence type="ECO:0000313" key="2">
    <source>
        <dbReference type="EMBL" id="KAL0563209.1"/>
    </source>
</evidence>
<dbReference type="Proteomes" id="UP001465976">
    <property type="component" value="Unassembled WGS sequence"/>
</dbReference>
<evidence type="ECO:0000313" key="3">
    <source>
        <dbReference type="Proteomes" id="UP001465976"/>
    </source>
</evidence>
<feature type="compositionally biased region" description="Basic and acidic residues" evidence="1">
    <location>
        <begin position="169"/>
        <end position="181"/>
    </location>
</feature>
<organism evidence="2 3">
    <name type="scientific">Marasmius crinis-equi</name>
    <dbReference type="NCBI Taxonomy" id="585013"/>
    <lineage>
        <taxon>Eukaryota</taxon>
        <taxon>Fungi</taxon>
        <taxon>Dikarya</taxon>
        <taxon>Basidiomycota</taxon>
        <taxon>Agaricomycotina</taxon>
        <taxon>Agaricomycetes</taxon>
        <taxon>Agaricomycetidae</taxon>
        <taxon>Agaricales</taxon>
        <taxon>Marasmiineae</taxon>
        <taxon>Marasmiaceae</taxon>
        <taxon>Marasmius</taxon>
    </lineage>
</organism>
<dbReference type="EMBL" id="JBAHYK010003787">
    <property type="protein sequence ID" value="KAL0563209.1"/>
    <property type="molecule type" value="Genomic_DNA"/>
</dbReference>
<gene>
    <name evidence="2" type="ORF">V5O48_018865</name>
</gene>
<keyword evidence="3" id="KW-1185">Reference proteome</keyword>
<feature type="non-terminal residue" evidence="2">
    <location>
        <position position="187"/>
    </location>
</feature>